<dbReference type="RefSeq" id="WP_170846420.1">
    <property type="nucleotide sequence ID" value="NZ_JAVFKP010000005.1"/>
</dbReference>
<name>A0ABU0XX83_9BURK</name>
<comment type="caution">
    <text evidence="2">The sequence shown here is derived from an EMBL/GenBank/DDBJ whole genome shotgun (WGS) entry which is preliminary data.</text>
</comment>
<dbReference type="Proteomes" id="UP001237592">
    <property type="component" value="Unassembled WGS sequence"/>
</dbReference>
<keyword evidence="3" id="KW-1185">Reference proteome</keyword>
<evidence type="ECO:0000313" key="2">
    <source>
        <dbReference type="EMBL" id="MDQ4628170.1"/>
    </source>
</evidence>
<dbReference type="EMBL" id="JAVFKP010000005">
    <property type="protein sequence ID" value="MDQ4628170.1"/>
    <property type="molecule type" value="Genomic_DNA"/>
</dbReference>
<protein>
    <submittedName>
        <fullName evidence="2">PEP-CTERM sorting domain-containing protein</fullName>
    </submittedName>
</protein>
<evidence type="ECO:0000259" key="1">
    <source>
        <dbReference type="Pfam" id="PF07589"/>
    </source>
</evidence>
<evidence type="ECO:0000313" key="3">
    <source>
        <dbReference type="Proteomes" id="UP001237592"/>
    </source>
</evidence>
<accession>A0ABU0XX83</accession>
<organism evidence="2 3">
    <name type="scientific">Janthinobacterium lividum</name>
    <dbReference type="NCBI Taxonomy" id="29581"/>
    <lineage>
        <taxon>Bacteria</taxon>
        <taxon>Pseudomonadati</taxon>
        <taxon>Pseudomonadota</taxon>
        <taxon>Betaproteobacteria</taxon>
        <taxon>Burkholderiales</taxon>
        <taxon>Oxalobacteraceae</taxon>
        <taxon>Janthinobacterium</taxon>
    </lineage>
</organism>
<feature type="domain" description="Ice-binding protein C-terminal" evidence="1">
    <location>
        <begin position="231"/>
        <end position="254"/>
    </location>
</feature>
<dbReference type="InterPro" id="IPR013424">
    <property type="entry name" value="Ice-binding_C"/>
</dbReference>
<gene>
    <name evidence="2" type="ORF">RB624_19945</name>
</gene>
<dbReference type="Pfam" id="PF07589">
    <property type="entry name" value="PEP-CTERM"/>
    <property type="match status" value="1"/>
</dbReference>
<reference evidence="2 3" key="1">
    <citation type="submission" date="2023-08" db="EMBL/GenBank/DDBJ databases">
        <title>Draft genome sequence of Janthinobacterium lividum.</title>
        <authorList>
            <person name="Chun B.H."/>
            <person name="Lee Y."/>
        </authorList>
    </citation>
    <scope>NUCLEOTIDE SEQUENCE [LARGE SCALE GENOMIC DNA]</scope>
    <source>
        <strain evidence="2 3">AMJK</strain>
    </source>
</reference>
<sequence length="258" mass="27696">MSATAAAAGATSITARQPRGMMLAVRTGILAGVLALPAMAQATVIEFSVSGIVAQGMDDLHLFTAYGESSLVGKAYTMKFLLDTSTLTESQSGNIHGASNSSTGAPVYFSGEITMGNRRHNWTLDTNGYASMYLLPPSNILMTGSGGYDSGQYKVMSMIDLYAGGGSTPYFDSAEFEQRIEFKDFHDPWGYSSQFELTYTAPRYPDDNGAYVATTKFVGTGTYALWRVREVPEPAQAGMLLAGVALLAVMGHRKRRRA</sequence>
<proteinExistence type="predicted"/>
<dbReference type="NCBIfam" id="TIGR02595">
    <property type="entry name" value="PEP_CTERM"/>
    <property type="match status" value="1"/>
</dbReference>